<protein>
    <recommendedName>
        <fullName evidence="1">Helitron helicase-like domain-containing protein</fullName>
    </recommendedName>
</protein>
<reference evidence="2 3" key="1">
    <citation type="submission" date="2024-01" db="EMBL/GenBank/DDBJ databases">
        <title>The complete chloroplast genome sequence of Lithospermum erythrorhizon: insights into the phylogenetic relationship among Boraginaceae species and the maternal lineages of purple gromwells.</title>
        <authorList>
            <person name="Okada T."/>
            <person name="Watanabe K."/>
        </authorList>
    </citation>
    <scope>NUCLEOTIDE SEQUENCE [LARGE SCALE GENOMIC DNA]</scope>
</reference>
<dbReference type="PANTHER" id="PTHR10492:SF92">
    <property type="entry name" value="ATP-DEPENDENT DNA HELICASE"/>
    <property type="match status" value="1"/>
</dbReference>
<evidence type="ECO:0000259" key="1">
    <source>
        <dbReference type="Pfam" id="PF14214"/>
    </source>
</evidence>
<name>A0AAV3S378_LITER</name>
<keyword evidence="3" id="KW-1185">Reference proteome</keyword>
<proteinExistence type="predicted"/>
<gene>
    <name evidence="2" type="ORF">LIER_34430</name>
</gene>
<comment type="caution">
    <text evidence="2">The sequence shown here is derived from an EMBL/GenBank/DDBJ whole genome shotgun (WGS) entry which is preliminary data.</text>
</comment>
<dbReference type="Proteomes" id="UP001454036">
    <property type="component" value="Unassembled WGS sequence"/>
</dbReference>
<organism evidence="2 3">
    <name type="scientific">Lithospermum erythrorhizon</name>
    <name type="common">Purple gromwell</name>
    <name type="synonym">Lithospermum officinale var. erythrorhizon</name>
    <dbReference type="NCBI Taxonomy" id="34254"/>
    <lineage>
        <taxon>Eukaryota</taxon>
        <taxon>Viridiplantae</taxon>
        <taxon>Streptophyta</taxon>
        <taxon>Embryophyta</taxon>
        <taxon>Tracheophyta</taxon>
        <taxon>Spermatophyta</taxon>
        <taxon>Magnoliopsida</taxon>
        <taxon>eudicotyledons</taxon>
        <taxon>Gunneridae</taxon>
        <taxon>Pentapetalae</taxon>
        <taxon>asterids</taxon>
        <taxon>lamiids</taxon>
        <taxon>Boraginales</taxon>
        <taxon>Boraginaceae</taxon>
        <taxon>Boraginoideae</taxon>
        <taxon>Lithospermeae</taxon>
        <taxon>Lithospermum</taxon>
    </lineage>
</organism>
<dbReference type="PANTHER" id="PTHR10492">
    <property type="match status" value="1"/>
</dbReference>
<feature type="domain" description="Helitron helicase-like" evidence="1">
    <location>
        <begin position="12"/>
        <end position="75"/>
    </location>
</feature>
<dbReference type="Pfam" id="PF14214">
    <property type="entry name" value="Helitron_like_N"/>
    <property type="match status" value="1"/>
</dbReference>
<evidence type="ECO:0000313" key="2">
    <source>
        <dbReference type="EMBL" id="GAA0187142.1"/>
    </source>
</evidence>
<dbReference type="EMBL" id="BAABME010014397">
    <property type="protein sequence ID" value="GAA0187142.1"/>
    <property type="molecule type" value="Genomic_DNA"/>
</dbReference>
<dbReference type="InterPro" id="IPR025476">
    <property type="entry name" value="Helitron_helicase-like"/>
</dbReference>
<accession>A0AAV3S378</accession>
<sequence length="250" mass="29214">MRHKYLDSMILEIKECLKEGEEAQNRPDLLCRVFKAKLSILNDKIMSDELFGTIVSVVHVVEFQKRGLPHAHFLIILKQSAKYLSPKTYDRIVSEKFPDKISDPYLYGLVMKHMMDGPCGNINRNNLCIRDGKCKNYYPKEFSEYTTHGKGNYLVYRRRNDGRTAKAVKYLHKYIHEGHDKVMFRIGSDSDGSVVNEITDFQNARWVSPREVLWRIYGFPLFGMYPAIMQFQVHLSNFQSIQSEDDTDLE</sequence>
<dbReference type="AlphaFoldDB" id="A0AAV3S378"/>
<evidence type="ECO:0000313" key="3">
    <source>
        <dbReference type="Proteomes" id="UP001454036"/>
    </source>
</evidence>